<feature type="domain" description="EF-hand" evidence="3">
    <location>
        <begin position="106"/>
        <end position="137"/>
    </location>
</feature>
<reference evidence="4 5" key="1">
    <citation type="submission" date="2021-03" db="EMBL/GenBank/DDBJ databases">
        <title>Genomic Encyclopedia of Type Strains, Phase IV (KMG-IV): sequencing the most valuable type-strain genomes for metagenomic binning, comparative biology and taxonomic classification.</title>
        <authorList>
            <person name="Goeker M."/>
        </authorList>
    </citation>
    <scope>NUCLEOTIDE SEQUENCE [LARGE SCALE GENOMIC DNA]</scope>
    <source>
        <strain evidence="4 5">DSM 13372</strain>
    </source>
</reference>
<keyword evidence="2" id="KW-0732">Signal</keyword>
<dbReference type="SUPFAM" id="SSF47473">
    <property type="entry name" value="EF-hand"/>
    <property type="match status" value="1"/>
</dbReference>
<evidence type="ECO:0000313" key="5">
    <source>
        <dbReference type="Proteomes" id="UP000730739"/>
    </source>
</evidence>
<dbReference type="RefSeq" id="WP_209602513.1">
    <property type="nucleotide sequence ID" value="NZ_JAGILA010000004.1"/>
</dbReference>
<sequence>MLSMRLSAVAALAVSMALGSANIAAAQAADTPEEQEPAPEAPQQPAETPAPDQETQADQPQAMPRDMARPGRMGVHGRMMRGRGHMMKVMFAIADADGNDSLSFEEISTIHRRIFDAIDADGNGEVTQEEVQTFMRE</sequence>
<evidence type="ECO:0000313" key="4">
    <source>
        <dbReference type="EMBL" id="MBP2236716.1"/>
    </source>
</evidence>
<feature type="compositionally biased region" description="Low complexity" evidence="1">
    <location>
        <begin position="41"/>
        <end position="54"/>
    </location>
</feature>
<gene>
    <name evidence="4" type="ORF">J2Z31_003230</name>
</gene>
<dbReference type="InterPro" id="IPR018247">
    <property type="entry name" value="EF_Hand_1_Ca_BS"/>
</dbReference>
<name>A0ABS4R1E1_9HYPH</name>
<dbReference type="EMBL" id="JAGILA010000004">
    <property type="protein sequence ID" value="MBP2236716.1"/>
    <property type="molecule type" value="Genomic_DNA"/>
</dbReference>
<dbReference type="Gene3D" id="1.10.238.10">
    <property type="entry name" value="EF-hand"/>
    <property type="match status" value="1"/>
</dbReference>
<evidence type="ECO:0000259" key="3">
    <source>
        <dbReference type="PROSITE" id="PS50222"/>
    </source>
</evidence>
<protein>
    <recommendedName>
        <fullName evidence="3">EF-hand domain-containing protein</fullName>
    </recommendedName>
</protein>
<keyword evidence="5" id="KW-1185">Reference proteome</keyword>
<dbReference type="PROSITE" id="PS00018">
    <property type="entry name" value="EF_HAND_1"/>
    <property type="match status" value="1"/>
</dbReference>
<feature type="region of interest" description="Disordered" evidence="1">
    <location>
        <begin position="24"/>
        <end position="78"/>
    </location>
</feature>
<feature type="chain" id="PRO_5045323914" description="EF-hand domain-containing protein" evidence="2">
    <location>
        <begin position="29"/>
        <end position="137"/>
    </location>
</feature>
<evidence type="ECO:0000256" key="2">
    <source>
        <dbReference type="SAM" id="SignalP"/>
    </source>
</evidence>
<dbReference type="Pfam" id="PF13405">
    <property type="entry name" value="EF-hand_6"/>
    <property type="match status" value="1"/>
</dbReference>
<evidence type="ECO:0000256" key="1">
    <source>
        <dbReference type="SAM" id="MobiDB-lite"/>
    </source>
</evidence>
<comment type="caution">
    <text evidence="4">The sequence shown here is derived from an EMBL/GenBank/DDBJ whole genome shotgun (WGS) entry which is preliminary data.</text>
</comment>
<feature type="signal peptide" evidence="2">
    <location>
        <begin position="1"/>
        <end position="28"/>
    </location>
</feature>
<organism evidence="4 5">
    <name type="scientific">Sinorhizobium kostiense</name>
    <dbReference type="NCBI Taxonomy" id="76747"/>
    <lineage>
        <taxon>Bacteria</taxon>
        <taxon>Pseudomonadati</taxon>
        <taxon>Pseudomonadota</taxon>
        <taxon>Alphaproteobacteria</taxon>
        <taxon>Hyphomicrobiales</taxon>
        <taxon>Rhizobiaceae</taxon>
        <taxon>Sinorhizobium/Ensifer group</taxon>
        <taxon>Sinorhizobium</taxon>
    </lineage>
</organism>
<proteinExistence type="predicted"/>
<dbReference type="Proteomes" id="UP000730739">
    <property type="component" value="Unassembled WGS sequence"/>
</dbReference>
<dbReference type="InterPro" id="IPR002048">
    <property type="entry name" value="EF_hand_dom"/>
</dbReference>
<accession>A0ABS4R1E1</accession>
<dbReference type="PROSITE" id="PS50222">
    <property type="entry name" value="EF_HAND_2"/>
    <property type="match status" value="1"/>
</dbReference>
<dbReference type="InterPro" id="IPR011992">
    <property type="entry name" value="EF-hand-dom_pair"/>
</dbReference>